<organism evidence="2 3">
    <name type="scientific">Reichenbachiella ulvae</name>
    <dbReference type="NCBI Taxonomy" id="2980104"/>
    <lineage>
        <taxon>Bacteria</taxon>
        <taxon>Pseudomonadati</taxon>
        <taxon>Bacteroidota</taxon>
        <taxon>Cytophagia</taxon>
        <taxon>Cytophagales</taxon>
        <taxon>Reichenbachiellaceae</taxon>
        <taxon>Reichenbachiella</taxon>
    </lineage>
</organism>
<feature type="chain" id="PRO_5047333210" description="DUF4142 domain-containing protein" evidence="1">
    <location>
        <begin position="21"/>
        <end position="172"/>
    </location>
</feature>
<protein>
    <recommendedName>
        <fullName evidence="4">DUF4142 domain-containing protein</fullName>
    </recommendedName>
</protein>
<keyword evidence="1" id="KW-0732">Signal</keyword>
<accession>A0ABT3CRP4</accession>
<sequence>MNRITLLTILAIILTVPCFAQESSIVKTVDSLTLIWDREAVILETYDGMKEYCTNGQHRRNTINLVKVIHHYDSVLYKTVSRKYDESQDEEAHATLKDIEKLEKDYTTKNFLDFIHTECSEFNEIEKNYGRSKGKKYDKEVEKMEKELVKYVGAITGQIDIIDEHVHHLEGL</sequence>
<dbReference type="EMBL" id="JAOYOD010000001">
    <property type="protein sequence ID" value="MCV9386352.1"/>
    <property type="molecule type" value="Genomic_DNA"/>
</dbReference>
<dbReference type="Proteomes" id="UP001300692">
    <property type="component" value="Unassembled WGS sequence"/>
</dbReference>
<evidence type="ECO:0000313" key="3">
    <source>
        <dbReference type="Proteomes" id="UP001300692"/>
    </source>
</evidence>
<evidence type="ECO:0008006" key="4">
    <source>
        <dbReference type="Google" id="ProtNLM"/>
    </source>
</evidence>
<evidence type="ECO:0000256" key="1">
    <source>
        <dbReference type="SAM" id="SignalP"/>
    </source>
</evidence>
<name>A0ABT3CRP4_9BACT</name>
<feature type="signal peptide" evidence="1">
    <location>
        <begin position="1"/>
        <end position="20"/>
    </location>
</feature>
<keyword evidence="3" id="KW-1185">Reference proteome</keyword>
<comment type="caution">
    <text evidence="2">The sequence shown here is derived from an EMBL/GenBank/DDBJ whole genome shotgun (WGS) entry which is preliminary data.</text>
</comment>
<evidence type="ECO:0000313" key="2">
    <source>
        <dbReference type="EMBL" id="MCV9386352.1"/>
    </source>
</evidence>
<proteinExistence type="predicted"/>
<reference evidence="2 3" key="1">
    <citation type="submission" date="2022-10" db="EMBL/GenBank/DDBJ databases">
        <title>Comparative genomics and taxonomic characterization of three novel marine species of genus Reichenbachiella exhibiting antioxidant and polysaccharide degradation activities.</title>
        <authorList>
            <person name="Muhammad N."/>
            <person name="Lee Y.-J."/>
            <person name="Ko J."/>
            <person name="Kim S.-G."/>
        </authorList>
    </citation>
    <scope>NUCLEOTIDE SEQUENCE [LARGE SCALE GENOMIC DNA]</scope>
    <source>
        <strain evidence="2 3">ABR2-5</strain>
    </source>
</reference>
<dbReference type="RefSeq" id="WP_264137135.1">
    <property type="nucleotide sequence ID" value="NZ_JAOYOD010000001.1"/>
</dbReference>
<gene>
    <name evidence="2" type="ORF">N7U62_06730</name>
</gene>